<dbReference type="SUPFAM" id="SSF103473">
    <property type="entry name" value="MFS general substrate transporter"/>
    <property type="match status" value="1"/>
</dbReference>
<dbReference type="PANTHER" id="PTHR23531:SF1">
    <property type="entry name" value="QUINOLENE RESISTANCE PROTEIN NORA"/>
    <property type="match status" value="1"/>
</dbReference>
<proteinExistence type="predicted"/>
<feature type="transmembrane region" description="Helical" evidence="5">
    <location>
        <begin position="55"/>
        <end position="75"/>
    </location>
</feature>
<feature type="transmembrane region" description="Helical" evidence="5">
    <location>
        <begin position="146"/>
        <end position="169"/>
    </location>
</feature>
<dbReference type="InterPro" id="IPR011701">
    <property type="entry name" value="MFS"/>
</dbReference>
<accession>A0ABP5GK24</accession>
<evidence type="ECO:0000256" key="5">
    <source>
        <dbReference type="SAM" id="Phobius"/>
    </source>
</evidence>
<feature type="transmembrane region" description="Helical" evidence="5">
    <location>
        <begin position="116"/>
        <end position="134"/>
    </location>
</feature>
<name>A0ABP5GK24_9MICC</name>
<evidence type="ECO:0000256" key="1">
    <source>
        <dbReference type="ARBA" id="ARBA00004651"/>
    </source>
</evidence>
<dbReference type="InterPro" id="IPR036259">
    <property type="entry name" value="MFS_trans_sf"/>
</dbReference>
<dbReference type="PANTHER" id="PTHR23531">
    <property type="entry name" value="QUINOLENE RESISTANCE PROTEIN NORA"/>
    <property type="match status" value="1"/>
</dbReference>
<feature type="transmembrane region" description="Helical" evidence="5">
    <location>
        <begin position="175"/>
        <end position="194"/>
    </location>
</feature>
<dbReference type="PROSITE" id="PS51257">
    <property type="entry name" value="PROKAR_LIPOPROTEIN"/>
    <property type="match status" value="1"/>
</dbReference>
<keyword evidence="4 5" id="KW-0472">Membrane</keyword>
<evidence type="ECO:0000313" key="8">
    <source>
        <dbReference type="Proteomes" id="UP001501461"/>
    </source>
</evidence>
<feature type="transmembrane region" description="Helical" evidence="5">
    <location>
        <begin position="373"/>
        <end position="392"/>
    </location>
</feature>
<evidence type="ECO:0000256" key="4">
    <source>
        <dbReference type="ARBA" id="ARBA00023136"/>
    </source>
</evidence>
<keyword evidence="2 5" id="KW-0812">Transmembrane</keyword>
<feature type="transmembrane region" description="Helical" evidence="5">
    <location>
        <begin position="21"/>
        <end position="43"/>
    </location>
</feature>
<gene>
    <name evidence="7" type="ORF">GCM10009720_28700</name>
</gene>
<dbReference type="Gene3D" id="1.20.1250.20">
    <property type="entry name" value="MFS general substrate transporter like domains"/>
    <property type="match status" value="1"/>
</dbReference>
<feature type="transmembrane region" description="Helical" evidence="5">
    <location>
        <begin position="310"/>
        <end position="336"/>
    </location>
</feature>
<comment type="subcellular location">
    <subcellularLocation>
        <location evidence="1">Cell membrane</location>
        <topology evidence="1">Multi-pass membrane protein</topology>
    </subcellularLocation>
</comment>
<organism evidence="7 8">
    <name type="scientific">Yaniella flava</name>
    <dbReference type="NCBI Taxonomy" id="287930"/>
    <lineage>
        <taxon>Bacteria</taxon>
        <taxon>Bacillati</taxon>
        <taxon>Actinomycetota</taxon>
        <taxon>Actinomycetes</taxon>
        <taxon>Micrococcales</taxon>
        <taxon>Micrococcaceae</taxon>
        <taxon>Yaniella</taxon>
    </lineage>
</organism>
<comment type="caution">
    <text evidence="7">The sequence shown here is derived from an EMBL/GenBank/DDBJ whole genome shotgun (WGS) entry which is preliminary data.</text>
</comment>
<dbReference type="Pfam" id="PF07690">
    <property type="entry name" value="MFS_1"/>
    <property type="match status" value="1"/>
</dbReference>
<dbReference type="Proteomes" id="UP001501461">
    <property type="component" value="Unassembled WGS sequence"/>
</dbReference>
<feature type="domain" description="Major facilitator superfamily (MFS) profile" evidence="6">
    <location>
        <begin position="21"/>
        <end position="396"/>
    </location>
</feature>
<feature type="transmembrane region" description="Helical" evidence="5">
    <location>
        <begin position="285"/>
        <end position="304"/>
    </location>
</feature>
<feature type="transmembrane region" description="Helical" evidence="5">
    <location>
        <begin position="87"/>
        <end position="104"/>
    </location>
</feature>
<reference evidence="8" key="1">
    <citation type="journal article" date="2019" name="Int. J. Syst. Evol. Microbiol.">
        <title>The Global Catalogue of Microorganisms (GCM) 10K type strain sequencing project: providing services to taxonomists for standard genome sequencing and annotation.</title>
        <authorList>
            <consortium name="The Broad Institute Genomics Platform"/>
            <consortium name="The Broad Institute Genome Sequencing Center for Infectious Disease"/>
            <person name="Wu L."/>
            <person name="Ma J."/>
        </authorList>
    </citation>
    <scope>NUCLEOTIDE SEQUENCE [LARGE SCALE GENOMIC DNA]</scope>
    <source>
        <strain evidence="8">JCM 13595</strain>
    </source>
</reference>
<protein>
    <submittedName>
        <fullName evidence="7">MFS transporter</fullName>
    </submittedName>
</protein>
<evidence type="ECO:0000313" key="7">
    <source>
        <dbReference type="EMBL" id="GAA2046072.1"/>
    </source>
</evidence>
<evidence type="ECO:0000256" key="3">
    <source>
        <dbReference type="ARBA" id="ARBA00022989"/>
    </source>
</evidence>
<keyword evidence="3 5" id="KW-1133">Transmembrane helix</keyword>
<feature type="transmembrane region" description="Helical" evidence="5">
    <location>
        <begin position="348"/>
        <end position="367"/>
    </location>
</feature>
<dbReference type="InterPro" id="IPR020846">
    <property type="entry name" value="MFS_dom"/>
</dbReference>
<evidence type="ECO:0000256" key="2">
    <source>
        <dbReference type="ARBA" id="ARBA00022692"/>
    </source>
</evidence>
<dbReference type="EMBL" id="BAAAMN010000068">
    <property type="protein sequence ID" value="GAA2046072.1"/>
    <property type="molecule type" value="Genomic_DNA"/>
</dbReference>
<sequence>MVDSRSPDDAELPKKLFTSEFVLALLVNSVLACIFYVLVSAVSLYAVEEFHVGEAAAGFASSAFVVGSLLARVFAQQLLAAVNGKKILVVCLCIYILCSLLYILTQDLWSFVSIRVLHGIGFGFASSALSTHIFSRVPQAKRARAAGYYSMAYAVFPAVGPIISLYLIRSVSYDAVFIFCAVFTLLALIAALNIRFPNKSQRAVSAASFFRALRFRDFYEPKVLAVSVIVFIAGASNSGILTFLPLISVAEGAENMVAFYFVAYSIGAVSSRVIFGWVQDKFGDNVAAVPALLLFAAALLILALGDLQIIPVAGIFSGLGFGSLFPIMQAITVSLVPVRQLTSALSTYYIMMDLGLSIGPVLFGIVYQYLGSSFMFLAILSAICFAIVLYLLTHARNQQKG</sequence>
<dbReference type="InterPro" id="IPR052714">
    <property type="entry name" value="MFS_Exporter"/>
</dbReference>
<evidence type="ECO:0000259" key="6">
    <source>
        <dbReference type="PROSITE" id="PS50850"/>
    </source>
</evidence>
<keyword evidence="8" id="KW-1185">Reference proteome</keyword>
<feature type="transmembrane region" description="Helical" evidence="5">
    <location>
        <begin position="259"/>
        <end position="278"/>
    </location>
</feature>
<dbReference type="PROSITE" id="PS50850">
    <property type="entry name" value="MFS"/>
    <property type="match status" value="1"/>
</dbReference>
<dbReference type="RefSeq" id="WP_343960003.1">
    <property type="nucleotide sequence ID" value="NZ_BAAAMN010000068.1"/>
</dbReference>
<feature type="transmembrane region" description="Helical" evidence="5">
    <location>
        <begin position="223"/>
        <end position="247"/>
    </location>
</feature>